<dbReference type="AlphaFoldDB" id="A0AAW2UKA9"/>
<feature type="region of interest" description="Disordered" evidence="1">
    <location>
        <begin position="39"/>
        <end position="58"/>
    </location>
</feature>
<organism evidence="2">
    <name type="scientific">Sesamum latifolium</name>
    <dbReference type="NCBI Taxonomy" id="2727402"/>
    <lineage>
        <taxon>Eukaryota</taxon>
        <taxon>Viridiplantae</taxon>
        <taxon>Streptophyta</taxon>
        <taxon>Embryophyta</taxon>
        <taxon>Tracheophyta</taxon>
        <taxon>Spermatophyta</taxon>
        <taxon>Magnoliopsida</taxon>
        <taxon>eudicotyledons</taxon>
        <taxon>Gunneridae</taxon>
        <taxon>Pentapetalae</taxon>
        <taxon>asterids</taxon>
        <taxon>lamiids</taxon>
        <taxon>Lamiales</taxon>
        <taxon>Pedaliaceae</taxon>
        <taxon>Sesamum</taxon>
    </lineage>
</organism>
<reference evidence="2" key="2">
    <citation type="journal article" date="2024" name="Plant">
        <title>Genomic evolution and insights into agronomic trait innovations of Sesamum species.</title>
        <authorList>
            <person name="Miao H."/>
            <person name="Wang L."/>
            <person name="Qu L."/>
            <person name="Liu H."/>
            <person name="Sun Y."/>
            <person name="Le M."/>
            <person name="Wang Q."/>
            <person name="Wei S."/>
            <person name="Zheng Y."/>
            <person name="Lin W."/>
            <person name="Duan Y."/>
            <person name="Cao H."/>
            <person name="Xiong S."/>
            <person name="Wang X."/>
            <person name="Wei L."/>
            <person name="Li C."/>
            <person name="Ma Q."/>
            <person name="Ju M."/>
            <person name="Zhao R."/>
            <person name="Li G."/>
            <person name="Mu C."/>
            <person name="Tian Q."/>
            <person name="Mei H."/>
            <person name="Zhang T."/>
            <person name="Gao T."/>
            <person name="Zhang H."/>
        </authorList>
    </citation>
    <scope>NUCLEOTIDE SEQUENCE</scope>
    <source>
        <strain evidence="2">KEN1</strain>
    </source>
</reference>
<proteinExistence type="predicted"/>
<evidence type="ECO:0000313" key="2">
    <source>
        <dbReference type="EMBL" id="KAL0416807.1"/>
    </source>
</evidence>
<reference evidence="2" key="1">
    <citation type="submission" date="2020-06" db="EMBL/GenBank/DDBJ databases">
        <authorList>
            <person name="Li T."/>
            <person name="Hu X."/>
            <person name="Zhang T."/>
            <person name="Song X."/>
            <person name="Zhang H."/>
            <person name="Dai N."/>
            <person name="Sheng W."/>
            <person name="Hou X."/>
            <person name="Wei L."/>
        </authorList>
    </citation>
    <scope>NUCLEOTIDE SEQUENCE</scope>
    <source>
        <strain evidence="2">KEN1</strain>
        <tissue evidence="2">Leaf</tissue>
    </source>
</reference>
<sequence>MGDLFQWQLLGRVFCDAVPFPFLGLEDKALVMAKLELGVGSGNRSSDSLGRVPKLSGS</sequence>
<accession>A0AAW2UKA9</accession>
<evidence type="ECO:0000256" key="1">
    <source>
        <dbReference type="SAM" id="MobiDB-lite"/>
    </source>
</evidence>
<gene>
    <name evidence="2" type="ORF">Slati_3512600</name>
</gene>
<name>A0AAW2UKA9_9LAMI</name>
<dbReference type="EMBL" id="JACGWN010000012">
    <property type="protein sequence ID" value="KAL0416807.1"/>
    <property type="molecule type" value="Genomic_DNA"/>
</dbReference>
<comment type="caution">
    <text evidence="2">The sequence shown here is derived from an EMBL/GenBank/DDBJ whole genome shotgun (WGS) entry which is preliminary data.</text>
</comment>
<protein>
    <submittedName>
        <fullName evidence="2">Uncharacterized protein</fullName>
    </submittedName>
</protein>